<dbReference type="KEGG" id="yli:2912290"/>
<dbReference type="InterPro" id="IPR045242">
    <property type="entry name" value="Syntaxin"/>
</dbReference>
<dbReference type="GO" id="GO:0031201">
    <property type="term" value="C:SNARE complex"/>
    <property type="evidence" value="ECO:0007669"/>
    <property type="project" value="TreeGrafter"/>
</dbReference>
<sequence length="395" mass="43507">MSNYNYGDAQNPYGDPYGGEGHAPHNPYEQPDAANSYELEAVGANPYGESRDSVLDGPSSTNVAGTQGRGNRALNEPAHPVESSHYERDSTYGVAPQTTDYSAAPPAAQSAPATKPSMVAAAGGGSSSARKPYKGGNDMGAFFEEVDDIKKSLLQYDENIDTIETLHKRSLNEISEEQGSYTQDQIQSLSNESMSLSQSLKDRIKNLQKYSSGDSTKKTQAENLKRQFMSSIQRYQTVEATYRQKYREQAERQYRIVQPEATDAQVKAAIDDAQGEQIFSQALMTSNRRGEAQTALSEVQNRHREIQKIEQTMAELAQLFHDMEILVAEQEAPVQHIDNQTQAVQTDIEQGLGHTNKAVIKARALRKKKWWCLLIVICILGISLGVGLGVGLNNN</sequence>
<dbReference type="GO" id="GO:0006906">
    <property type="term" value="P:vesicle fusion"/>
    <property type="evidence" value="ECO:0007669"/>
    <property type="project" value="TreeGrafter"/>
</dbReference>
<dbReference type="Proteomes" id="UP000182444">
    <property type="component" value="Chromosome 1E"/>
</dbReference>
<dbReference type="SMART" id="SM00503">
    <property type="entry name" value="SynN"/>
    <property type="match status" value="1"/>
</dbReference>
<dbReference type="GeneID" id="2912290"/>
<dbReference type="EMBL" id="CP017557">
    <property type="protein sequence ID" value="AOW05832.1"/>
    <property type="molecule type" value="Genomic_DNA"/>
</dbReference>
<keyword evidence="3 8" id="KW-0812">Transmembrane</keyword>
<dbReference type="GO" id="GO:0048278">
    <property type="term" value="P:vesicle docking"/>
    <property type="evidence" value="ECO:0007669"/>
    <property type="project" value="TreeGrafter"/>
</dbReference>
<evidence type="ECO:0000256" key="4">
    <source>
        <dbReference type="ARBA" id="ARBA00022989"/>
    </source>
</evidence>
<keyword evidence="6 8" id="KW-0472">Membrane</keyword>
<feature type="transmembrane region" description="Helical" evidence="8">
    <location>
        <begin position="370"/>
        <end position="392"/>
    </location>
</feature>
<dbReference type="RefSeq" id="XP_504300.2">
    <property type="nucleotide sequence ID" value="XM_504300.2"/>
</dbReference>
<dbReference type="GO" id="GO:0005484">
    <property type="term" value="F:SNAP receptor activity"/>
    <property type="evidence" value="ECO:0007669"/>
    <property type="project" value="TreeGrafter"/>
</dbReference>
<dbReference type="GO" id="GO:0006886">
    <property type="term" value="P:intracellular protein transport"/>
    <property type="evidence" value="ECO:0007669"/>
    <property type="project" value="TreeGrafter"/>
</dbReference>
<evidence type="ECO:0000256" key="3">
    <source>
        <dbReference type="ARBA" id="ARBA00022692"/>
    </source>
</evidence>
<keyword evidence="5" id="KW-0175">Coiled coil</keyword>
<dbReference type="PROSITE" id="PS50192">
    <property type="entry name" value="T_SNARE"/>
    <property type="match status" value="1"/>
</dbReference>
<dbReference type="InterPro" id="IPR010989">
    <property type="entry name" value="SNARE"/>
</dbReference>
<dbReference type="CDD" id="cd15849">
    <property type="entry name" value="SNARE_Sso1"/>
    <property type="match status" value="1"/>
</dbReference>
<dbReference type="Gene3D" id="1.20.58.70">
    <property type="match status" value="1"/>
</dbReference>
<protein>
    <submittedName>
        <fullName evidence="9">Uncharacterized protein</fullName>
    </submittedName>
</protein>
<dbReference type="SUPFAM" id="SSF47661">
    <property type="entry name" value="t-snare proteins"/>
    <property type="match status" value="1"/>
</dbReference>
<evidence type="ECO:0000313" key="10">
    <source>
        <dbReference type="Proteomes" id="UP000182444"/>
    </source>
</evidence>
<accession>A0A1D8NJL6</accession>
<comment type="similarity">
    <text evidence="2">Belongs to the syntaxin family.</text>
</comment>
<gene>
    <name evidence="9" type="ORF">YALI1_E27383g</name>
</gene>
<dbReference type="Pfam" id="PF00804">
    <property type="entry name" value="Syntaxin"/>
    <property type="match status" value="1"/>
</dbReference>
<dbReference type="FunFam" id="1.20.58.70:FF:000008">
    <property type="entry name" value="Syntaxin family protein"/>
    <property type="match status" value="1"/>
</dbReference>
<feature type="compositionally biased region" description="Low complexity" evidence="7">
    <location>
        <begin position="102"/>
        <end position="121"/>
    </location>
</feature>
<evidence type="ECO:0000256" key="8">
    <source>
        <dbReference type="SAM" id="Phobius"/>
    </source>
</evidence>
<dbReference type="GO" id="GO:0006887">
    <property type="term" value="P:exocytosis"/>
    <property type="evidence" value="ECO:0007669"/>
    <property type="project" value="TreeGrafter"/>
</dbReference>
<evidence type="ECO:0000256" key="2">
    <source>
        <dbReference type="ARBA" id="ARBA00009063"/>
    </source>
</evidence>
<feature type="region of interest" description="Disordered" evidence="7">
    <location>
        <begin position="1"/>
        <end position="133"/>
    </location>
</feature>
<dbReference type="GO" id="GO:0005886">
    <property type="term" value="C:plasma membrane"/>
    <property type="evidence" value="ECO:0007669"/>
    <property type="project" value="TreeGrafter"/>
</dbReference>
<dbReference type="GO" id="GO:0012505">
    <property type="term" value="C:endomembrane system"/>
    <property type="evidence" value="ECO:0007669"/>
    <property type="project" value="TreeGrafter"/>
</dbReference>
<dbReference type="VEuPathDB" id="FungiDB:YALI1_E27383g"/>
<dbReference type="PANTHER" id="PTHR19957:SF307">
    <property type="entry name" value="PROTEIN SSO1-RELATED"/>
    <property type="match status" value="1"/>
</dbReference>
<evidence type="ECO:0000256" key="5">
    <source>
        <dbReference type="ARBA" id="ARBA00023054"/>
    </source>
</evidence>
<proteinExistence type="inferred from homology"/>
<dbReference type="GO" id="GO:0000149">
    <property type="term" value="F:SNARE binding"/>
    <property type="evidence" value="ECO:0007669"/>
    <property type="project" value="TreeGrafter"/>
</dbReference>
<name>A0A1D8NJL6_YARLL</name>
<dbReference type="InterPro" id="IPR006011">
    <property type="entry name" value="Syntaxin_N"/>
</dbReference>
<dbReference type="SMART" id="SM00397">
    <property type="entry name" value="t_SNARE"/>
    <property type="match status" value="1"/>
</dbReference>
<dbReference type="InterPro" id="IPR000727">
    <property type="entry name" value="T_SNARE_dom"/>
</dbReference>
<evidence type="ECO:0000256" key="1">
    <source>
        <dbReference type="ARBA" id="ARBA00004211"/>
    </source>
</evidence>
<reference evidence="9 10" key="1">
    <citation type="journal article" date="2016" name="PLoS ONE">
        <title>Sequence Assembly of Yarrowia lipolytica Strain W29/CLIB89 Shows Transposable Element Diversity.</title>
        <authorList>
            <person name="Magnan C."/>
            <person name="Yu J."/>
            <person name="Chang I."/>
            <person name="Jahn E."/>
            <person name="Kanomata Y."/>
            <person name="Wu J."/>
            <person name="Zeller M."/>
            <person name="Oakes M."/>
            <person name="Baldi P."/>
            <person name="Sandmeyer S."/>
        </authorList>
    </citation>
    <scope>NUCLEOTIDE SEQUENCE [LARGE SCALE GENOMIC DNA]</scope>
    <source>
        <strain evidence="10">CLIB89(W29)</strain>
    </source>
</reference>
<dbReference type="OrthoDB" id="10255013at2759"/>
<organism evidence="9 10">
    <name type="scientific">Yarrowia lipolytica</name>
    <name type="common">Candida lipolytica</name>
    <dbReference type="NCBI Taxonomy" id="4952"/>
    <lineage>
        <taxon>Eukaryota</taxon>
        <taxon>Fungi</taxon>
        <taxon>Dikarya</taxon>
        <taxon>Ascomycota</taxon>
        <taxon>Saccharomycotina</taxon>
        <taxon>Dipodascomycetes</taxon>
        <taxon>Dipodascales</taxon>
        <taxon>Dipodascales incertae sedis</taxon>
        <taxon>Yarrowia</taxon>
    </lineage>
</organism>
<evidence type="ECO:0000256" key="7">
    <source>
        <dbReference type="SAM" id="MobiDB-lite"/>
    </source>
</evidence>
<dbReference type="AlphaFoldDB" id="A0A1D8NJL6"/>
<dbReference type="eggNOG" id="KOG0810">
    <property type="taxonomic scope" value="Eukaryota"/>
</dbReference>
<dbReference type="Pfam" id="PF05739">
    <property type="entry name" value="SNARE"/>
    <property type="match status" value="1"/>
</dbReference>
<keyword evidence="4 8" id="KW-1133">Transmembrane helix</keyword>
<dbReference type="VEuPathDB" id="FungiDB:YALI0_E23243g"/>
<dbReference type="CDD" id="cd00179">
    <property type="entry name" value="SynN"/>
    <property type="match status" value="1"/>
</dbReference>
<comment type="subcellular location">
    <subcellularLocation>
        <location evidence="1">Membrane</location>
        <topology evidence="1">Single-pass type IV membrane protein</topology>
    </subcellularLocation>
</comment>
<evidence type="ECO:0000313" key="9">
    <source>
        <dbReference type="EMBL" id="AOW05832.1"/>
    </source>
</evidence>
<evidence type="ECO:0000256" key="6">
    <source>
        <dbReference type="ARBA" id="ARBA00023136"/>
    </source>
</evidence>
<dbReference type="PANTHER" id="PTHR19957">
    <property type="entry name" value="SYNTAXIN"/>
    <property type="match status" value="1"/>
</dbReference>